<proteinExistence type="predicted"/>
<evidence type="ECO:0000313" key="1">
    <source>
        <dbReference type="EMBL" id="KAJ8395826.1"/>
    </source>
</evidence>
<keyword evidence="2" id="KW-1185">Reference proteome</keyword>
<dbReference type="AlphaFoldDB" id="A0AAD7S6Q9"/>
<evidence type="ECO:0000313" key="2">
    <source>
        <dbReference type="Proteomes" id="UP001221898"/>
    </source>
</evidence>
<comment type="caution">
    <text evidence="1">The sequence shown here is derived from an EMBL/GenBank/DDBJ whole genome shotgun (WGS) entry which is preliminary data.</text>
</comment>
<gene>
    <name evidence="1" type="ORF">AAFF_G00027090</name>
</gene>
<name>A0AAD7S6Q9_9TELE</name>
<reference evidence="1" key="1">
    <citation type="journal article" date="2023" name="Science">
        <title>Genome structures resolve the early diversification of teleost fishes.</title>
        <authorList>
            <person name="Parey E."/>
            <person name="Louis A."/>
            <person name="Montfort J."/>
            <person name="Bouchez O."/>
            <person name="Roques C."/>
            <person name="Iampietro C."/>
            <person name="Lluch J."/>
            <person name="Castinel A."/>
            <person name="Donnadieu C."/>
            <person name="Desvignes T."/>
            <person name="Floi Bucao C."/>
            <person name="Jouanno E."/>
            <person name="Wen M."/>
            <person name="Mejri S."/>
            <person name="Dirks R."/>
            <person name="Jansen H."/>
            <person name="Henkel C."/>
            <person name="Chen W.J."/>
            <person name="Zahm M."/>
            <person name="Cabau C."/>
            <person name="Klopp C."/>
            <person name="Thompson A.W."/>
            <person name="Robinson-Rechavi M."/>
            <person name="Braasch I."/>
            <person name="Lecointre G."/>
            <person name="Bobe J."/>
            <person name="Postlethwait J.H."/>
            <person name="Berthelot C."/>
            <person name="Roest Crollius H."/>
            <person name="Guiguen Y."/>
        </authorList>
    </citation>
    <scope>NUCLEOTIDE SEQUENCE</scope>
    <source>
        <strain evidence="1">NC1722</strain>
    </source>
</reference>
<accession>A0AAD7S6Q9</accession>
<dbReference type="Proteomes" id="UP001221898">
    <property type="component" value="Unassembled WGS sequence"/>
</dbReference>
<dbReference type="EMBL" id="JAINUG010000112">
    <property type="protein sequence ID" value="KAJ8395826.1"/>
    <property type="molecule type" value="Genomic_DNA"/>
</dbReference>
<sequence>MLDSRRANVFSFCLPKDMEHVRKCTSLKTACASSRVDVPSGDLSNLPASCMGLSMQCSGSGNISLISSNTNVPTSTWQRPLVACFIVQPRCSDISNSLLYKRCFLNATPVQNMRP</sequence>
<organism evidence="1 2">
    <name type="scientific">Aldrovandia affinis</name>
    <dbReference type="NCBI Taxonomy" id="143900"/>
    <lineage>
        <taxon>Eukaryota</taxon>
        <taxon>Metazoa</taxon>
        <taxon>Chordata</taxon>
        <taxon>Craniata</taxon>
        <taxon>Vertebrata</taxon>
        <taxon>Euteleostomi</taxon>
        <taxon>Actinopterygii</taxon>
        <taxon>Neopterygii</taxon>
        <taxon>Teleostei</taxon>
        <taxon>Notacanthiformes</taxon>
        <taxon>Halosauridae</taxon>
        <taxon>Aldrovandia</taxon>
    </lineage>
</organism>
<protein>
    <submittedName>
        <fullName evidence="1">Uncharacterized protein</fullName>
    </submittedName>
</protein>